<feature type="compositionally biased region" description="Basic and acidic residues" evidence="1">
    <location>
        <begin position="200"/>
        <end position="222"/>
    </location>
</feature>
<reference evidence="2" key="1">
    <citation type="journal article" date="2020" name="J Insects Food Feed">
        <title>The yellow mealworm (Tenebrio molitor) genome: a resource for the emerging insects as food and feed industry.</title>
        <authorList>
            <person name="Eriksson T."/>
            <person name="Andere A."/>
            <person name="Kelstrup H."/>
            <person name="Emery V."/>
            <person name="Picard C."/>
        </authorList>
    </citation>
    <scope>NUCLEOTIDE SEQUENCE</scope>
    <source>
        <strain evidence="2">Stoneville</strain>
        <tissue evidence="2">Whole head</tissue>
    </source>
</reference>
<reference evidence="2" key="2">
    <citation type="submission" date="2021-08" db="EMBL/GenBank/DDBJ databases">
        <authorList>
            <person name="Eriksson T."/>
        </authorList>
    </citation>
    <scope>NUCLEOTIDE SEQUENCE</scope>
    <source>
        <strain evidence="2">Stoneville</strain>
        <tissue evidence="2">Whole head</tissue>
    </source>
</reference>
<name>A0A8J6HQB3_TENMO</name>
<proteinExistence type="predicted"/>
<dbReference type="EMBL" id="JABDTM020014025">
    <property type="protein sequence ID" value="KAH0819661.1"/>
    <property type="molecule type" value="Genomic_DNA"/>
</dbReference>
<organism evidence="2 3">
    <name type="scientific">Tenebrio molitor</name>
    <name type="common">Yellow mealworm beetle</name>
    <dbReference type="NCBI Taxonomy" id="7067"/>
    <lineage>
        <taxon>Eukaryota</taxon>
        <taxon>Metazoa</taxon>
        <taxon>Ecdysozoa</taxon>
        <taxon>Arthropoda</taxon>
        <taxon>Hexapoda</taxon>
        <taxon>Insecta</taxon>
        <taxon>Pterygota</taxon>
        <taxon>Neoptera</taxon>
        <taxon>Endopterygota</taxon>
        <taxon>Coleoptera</taxon>
        <taxon>Polyphaga</taxon>
        <taxon>Cucujiformia</taxon>
        <taxon>Tenebrionidae</taxon>
        <taxon>Tenebrio</taxon>
    </lineage>
</organism>
<comment type="caution">
    <text evidence="2">The sequence shown here is derived from an EMBL/GenBank/DDBJ whole genome shotgun (WGS) entry which is preliminary data.</text>
</comment>
<protein>
    <submittedName>
        <fullName evidence="2">Uncharacterized protein</fullName>
    </submittedName>
</protein>
<dbReference type="AlphaFoldDB" id="A0A8J6HQB3"/>
<evidence type="ECO:0000256" key="1">
    <source>
        <dbReference type="SAM" id="MobiDB-lite"/>
    </source>
</evidence>
<accession>A0A8J6HQB3</accession>
<feature type="region of interest" description="Disordered" evidence="1">
    <location>
        <begin position="244"/>
        <end position="278"/>
    </location>
</feature>
<evidence type="ECO:0000313" key="2">
    <source>
        <dbReference type="EMBL" id="KAH0819661.1"/>
    </source>
</evidence>
<feature type="compositionally biased region" description="Basic and acidic residues" evidence="1">
    <location>
        <begin position="252"/>
        <end position="278"/>
    </location>
</feature>
<feature type="region of interest" description="Disordered" evidence="1">
    <location>
        <begin position="183"/>
        <end position="222"/>
    </location>
</feature>
<sequence>MTSYPLKGGTFQLCVRIIRPDVGSTPLKRQNFIRYGVALKNCTPGKSERMKTGGKIGLLGDSMQLAFNMMTAVYGSELTRAQHQHSTHAISSASNDWRAETERDERLCEHKRDFSLMAHFICSEWKWGLEKKLSTQVMNKNGRFAIHYICKCTPKVALSKARLNYDRNTTNLTIRTGNFDCREKENRDGGAFGNGQHGRSLLERERMPPARRSESKEGDKKLPQVRISALRSIFIHFAFRRGNMSTQQSNNDKPRDIHEPKNERVVREVSERGHSAGD</sequence>
<keyword evidence="3" id="KW-1185">Reference proteome</keyword>
<evidence type="ECO:0000313" key="3">
    <source>
        <dbReference type="Proteomes" id="UP000719412"/>
    </source>
</evidence>
<gene>
    <name evidence="2" type="ORF">GEV33_003130</name>
</gene>
<dbReference type="Proteomes" id="UP000719412">
    <property type="component" value="Unassembled WGS sequence"/>
</dbReference>